<dbReference type="Proteomes" id="UP000198669">
    <property type="component" value="Unassembled WGS sequence"/>
</dbReference>
<evidence type="ECO:0000313" key="11">
    <source>
        <dbReference type="Proteomes" id="UP000267921"/>
    </source>
</evidence>
<reference evidence="7 11" key="3">
    <citation type="submission" date="2018-10" db="EMBL/GenBank/DDBJ databases">
        <title>Cultivation of a novel Methanohalophilus strain from Kebrit Deep of the Red Sea and a genomic comparison of members of the genus Methanohalophilus.</title>
        <authorList>
            <person name="Guan Y."/>
            <person name="Ngugi D.K."/>
            <person name="Stingl U."/>
        </authorList>
    </citation>
    <scope>NUCLEOTIDE SEQUENCE [LARGE SCALE GENOMIC DNA]</scope>
    <source>
        <strain evidence="7 11">DSM 3094</strain>
    </source>
</reference>
<dbReference type="InterPro" id="IPR001131">
    <property type="entry name" value="Peptidase_M24B_aminopep-P_CS"/>
</dbReference>
<dbReference type="KEGG" id="mhaz:BHR79_03290"/>
<comment type="similarity">
    <text evidence="3">Belongs to the peptidase M24B family.</text>
</comment>
<dbReference type="Pfam" id="PF01321">
    <property type="entry name" value="Creatinase_N"/>
    <property type="match status" value="1"/>
</dbReference>
<protein>
    <submittedName>
        <fullName evidence="7">Aminopeptidase P family protein</fullName>
    </submittedName>
    <submittedName>
        <fullName evidence="8">Xaa-Pro aminopeptidase</fullName>
    </submittedName>
    <submittedName>
        <fullName evidence="6">Xaa-Pro dipeptidase</fullName>
    </submittedName>
</protein>
<keyword evidence="9" id="KW-1185">Reference proteome</keyword>
<reference evidence="6 9" key="1">
    <citation type="submission" date="2016-10" db="EMBL/GenBank/DDBJ databases">
        <title>Methanohalophilus halophilus.</title>
        <authorList>
            <person name="L'haridon S."/>
        </authorList>
    </citation>
    <scope>NUCLEOTIDE SEQUENCE [LARGE SCALE GENOMIC DNA]</scope>
    <source>
        <strain evidence="6 9">Z-7982</strain>
    </source>
</reference>
<dbReference type="OrthoDB" id="1346at2157"/>
<dbReference type="GO" id="GO:0046872">
    <property type="term" value="F:metal ion binding"/>
    <property type="evidence" value="ECO:0007669"/>
    <property type="project" value="UniProtKB-KW"/>
</dbReference>
<evidence type="ECO:0000313" key="6">
    <source>
        <dbReference type="EMBL" id="APH38605.1"/>
    </source>
</evidence>
<keyword evidence="7" id="KW-0645">Protease</keyword>
<accession>A0A1L3Q176</accession>
<evidence type="ECO:0000259" key="5">
    <source>
        <dbReference type="Pfam" id="PF01321"/>
    </source>
</evidence>
<dbReference type="Pfam" id="PF00557">
    <property type="entry name" value="Peptidase_M24"/>
    <property type="match status" value="1"/>
</dbReference>
<dbReference type="SUPFAM" id="SSF55920">
    <property type="entry name" value="Creatinase/aminopeptidase"/>
    <property type="match status" value="1"/>
</dbReference>
<keyword evidence="7" id="KW-0031">Aminopeptidase</keyword>
<gene>
    <name evidence="6" type="ORF">BHR79_03290</name>
    <name evidence="7" type="ORF">EFE40_07570</name>
    <name evidence="8" type="ORF">SAMN04515625_0492</name>
</gene>
<reference evidence="8 10" key="2">
    <citation type="submission" date="2016-10" db="EMBL/GenBank/DDBJ databases">
        <authorList>
            <person name="de Groot N.N."/>
        </authorList>
    </citation>
    <scope>NUCLEOTIDE SEQUENCE [LARGE SCALE GENOMIC DNA]</scope>
    <source>
        <strain evidence="8 10">Z-7982</strain>
    </source>
</reference>
<dbReference type="EMBL" id="FNMU01000001">
    <property type="protein sequence ID" value="SDW16690.1"/>
    <property type="molecule type" value="Genomic_DNA"/>
</dbReference>
<organism evidence="6 9">
    <name type="scientific">Methanohalophilus halophilus</name>
    <dbReference type="NCBI Taxonomy" id="2177"/>
    <lineage>
        <taxon>Archaea</taxon>
        <taxon>Methanobacteriati</taxon>
        <taxon>Methanobacteriota</taxon>
        <taxon>Stenosarchaea group</taxon>
        <taxon>Methanomicrobia</taxon>
        <taxon>Methanosarcinales</taxon>
        <taxon>Methanosarcinaceae</taxon>
        <taxon>Methanohalophilus</taxon>
    </lineage>
</organism>
<dbReference type="InterPro" id="IPR036005">
    <property type="entry name" value="Creatinase/aminopeptidase-like"/>
</dbReference>
<dbReference type="GO" id="GO:0004177">
    <property type="term" value="F:aminopeptidase activity"/>
    <property type="evidence" value="ECO:0007669"/>
    <property type="project" value="UniProtKB-KW"/>
</dbReference>
<dbReference type="EMBL" id="RJJG01000005">
    <property type="protein sequence ID" value="RNI08396.1"/>
    <property type="molecule type" value="Genomic_DNA"/>
</dbReference>
<name>A0A1L3Q176_9EURY</name>
<dbReference type="PROSITE" id="PS00491">
    <property type="entry name" value="PROLINE_PEPTIDASE"/>
    <property type="match status" value="1"/>
</dbReference>
<keyword evidence="1 3" id="KW-0479">Metal-binding</keyword>
<evidence type="ECO:0000313" key="7">
    <source>
        <dbReference type="EMBL" id="RNI08396.1"/>
    </source>
</evidence>
<dbReference type="GeneID" id="30582756"/>
<dbReference type="Proteomes" id="UP000267921">
    <property type="component" value="Unassembled WGS sequence"/>
</dbReference>
<dbReference type="PANTHER" id="PTHR46112">
    <property type="entry name" value="AMINOPEPTIDASE"/>
    <property type="match status" value="1"/>
</dbReference>
<feature type="domain" description="Peptidase M24" evidence="4">
    <location>
        <begin position="156"/>
        <end position="375"/>
    </location>
</feature>
<evidence type="ECO:0000256" key="2">
    <source>
        <dbReference type="ARBA" id="ARBA00022801"/>
    </source>
</evidence>
<dbReference type="PANTHER" id="PTHR46112:SF2">
    <property type="entry name" value="XAA-PRO AMINOPEPTIDASE P-RELATED"/>
    <property type="match status" value="1"/>
</dbReference>
<evidence type="ECO:0000313" key="10">
    <source>
        <dbReference type="Proteomes" id="UP000198669"/>
    </source>
</evidence>
<evidence type="ECO:0000256" key="3">
    <source>
        <dbReference type="RuleBase" id="RU000590"/>
    </source>
</evidence>
<dbReference type="STRING" id="2177.BHR79_03290"/>
<dbReference type="InterPro" id="IPR050659">
    <property type="entry name" value="Peptidase_M24B"/>
</dbReference>
<keyword evidence="2" id="KW-0378">Hydrolase</keyword>
<proteinExistence type="inferred from homology"/>
<dbReference type="Gene3D" id="3.90.230.10">
    <property type="entry name" value="Creatinase/methionine aminopeptidase superfamily"/>
    <property type="match status" value="1"/>
</dbReference>
<dbReference type="InterPro" id="IPR000587">
    <property type="entry name" value="Creatinase_N"/>
</dbReference>
<evidence type="ECO:0000313" key="8">
    <source>
        <dbReference type="EMBL" id="SDW16690.1"/>
    </source>
</evidence>
<evidence type="ECO:0000259" key="4">
    <source>
        <dbReference type="Pfam" id="PF00557"/>
    </source>
</evidence>
<dbReference type="Proteomes" id="UP000186879">
    <property type="component" value="Chromosome"/>
</dbReference>
<evidence type="ECO:0000256" key="1">
    <source>
        <dbReference type="ARBA" id="ARBA00022723"/>
    </source>
</evidence>
<dbReference type="InterPro" id="IPR000994">
    <property type="entry name" value="Pept_M24"/>
</dbReference>
<dbReference type="AlphaFoldDB" id="A0A1L3Q176"/>
<sequence length="390" mass="43456">MKQTNNFPDVTAALAKNRCEAYLIVADSSNADMYFATKFLAGDPFCYIQTRNARDMLLISDMEKGRAQKESRIEEIVPLSLCDYKKRIKETADPGRAYGECIGQLLQKEGVRHVAVPRDFPVYTAQVLKEMGFTVNPIQSPLSKLREVKEKGEVNLIRQVQQANEEAMQAAIEAIKTAEIDDNKLFLDGQPLTASRVRRIIEHSLLDHDCRAHGTIVACGKGAADPHWHGEGQLLANEPIVIDIFPQHKLHHYCGDMTRTVIRGEPTEQLQQMYDAVLAAQEKALGMLKPGVSASDVHQAVCDVFEEWGYSTDAEKGEGYIHSTGHGVGLEVHEAPSIGLREIPLQPGNIITIEPGLYYPHIGGIRLEDLILITEHGYENLNTFEKEFVV</sequence>
<evidence type="ECO:0000313" key="9">
    <source>
        <dbReference type="Proteomes" id="UP000186879"/>
    </source>
</evidence>
<dbReference type="EMBL" id="CP017921">
    <property type="protein sequence ID" value="APH38605.1"/>
    <property type="molecule type" value="Genomic_DNA"/>
</dbReference>
<feature type="domain" description="Creatinase N-terminal" evidence="5">
    <location>
        <begin position="12"/>
        <end position="148"/>
    </location>
</feature>
<dbReference type="RefSeq" id="WP_072561059.1">
    <property type="nucleotide sequence ID" value="NZ_CP017921.1"/>
</dbReference>